<dbReference type="EMBL" id="CAKOFQ010006655">
    <property type="protein sequence ID" value="CAH1954592.1"/>
    <property type="molecule type" value="Genomic_DNA"/>
</dbReference>
<organism evidence="1 2">
    <name type="scientific">Acanthoscelides obtectus</name>
    <name type="common">Bean weevil</name>
    <name type="synonym">Bruchus obtectus</name>
    <dbReference type="NCBI Taxonomy" id="200917"/>
    <lineage>
        <taxon>Eukaryota</taxon>
        <taxon>Metazoa</taxon>
        <taxon>Ecdysozoa</taxon>
        <taxon>Arthropoda</taxon>
        <taxon>Hexapoda</taxon>
        <taxon>Insecta</taxon>
        <taxon>Pterygota</taxon>
        <taxon>Neoptera</taxon>
        <taxon>Endopterygota</taxon>
        <taxon>Coleoptera</taxon>
        <taxon>Polyphaga</taxon>
        <taxon>Cucujiformia</taxon>
        <taxon>Chrysomeloidea</taxon>
        <taxon>Chrysomelidae</taxon>
        <taxon>Bruchinae</taxon>
        <taxon>Bruchini</taxon>
        <taxon>Acanthoscelides</taxon>
    </lineage>
</organism>
<evidence type="ECO:0000313" key="2">
    <source>
        <dbReference type="Proteomes" id="UP001152888"/>
    </source>
</evidence>
<dbReference type="Proteomes" id="UP001152888">
    <property type="component" value="Unassembled WGS sequence"/>
</dbReference>
<comment type="caution">
    <text evidence="1">The sequence shown here is derived from an EMBL/GenBank/DDBJ whole genome shotgun (WGS) entry which is preliminary data.</text>
</comment>
<name>A0A9P0NQA0_ACAOB</name>
<proteinExistence type="predicted"/>
<keyword evidence="2" id="KW-1185">Reference proteome</keyword>
<reference evidence="1" key="1">
    <citation type="submission" date="2022-03" db="EMBL/GenBank/DDBJ databases">
        <authorList>
            <person name="Sayadi A."/>
        </authorList>
    </citation>
    <scope>NUCLEOTIDE SEQUENCE</scope>
</reference>
<sequence length="37" mass="4104">MLDLPPSRNQFNIEIFASGICLNPNNNPVCHSGAKYK</sequence>
<gene>
    <name evidence="1" type="ORF">ACAOBT_LOCUS629</name>
</gene>
<accession>A0A9P0NQA0</accession>
<protein>
    <submittedName>
        <fullName evidence="1">Uncharacterized protein</fullName>
    </submittedName>
</protein>
<dbReference type="AlphaFoldDB" id="A0A9P0NQA0"/>
<evidence type="ECO:0000313" key="1">
    <source>
        <dbReference type="EMBL" id="CAH1954592.1"/>
    </source>
</evidence>